<accession>R4YJC4</accession>
<evidence type="ECO:0000256" key="6">
    <source>
        <dbReference type="SAM" id="Phobius"/>
    </source>
</evidence>
<dbReference type="STRING" id="698738.OLEAN_C01600"/>
<feature type="transmembrane region" description="Helical" evidence="6">
    <location>
        <begin position="366"/>
        <end position="390"/>
    </location>
</feature>
<protein>
    <submittedName>
        <fullName evidence="9">ABC-type antimicrobial peptide transport system, permease component</fullName>
    </submittedName>
</protein>
<keyword evidence="3 6" id="KW-0812">Transmembrane</keyword>
<dbReference type="InterPro" id="IPR051125">
    <property type="entry name" value="ABC-4/HrtB_transporter"/>
</dbReference>
<dbReference type="EMBL" id="FO203512">
    <property type="protein sequence ID" value="CCK74336.1"/>
    <property type="molecule type" value="Genomic_DNA"/>
</dbReference>
<dbReference type="GO" id="GO:0005886">
    <property type="term" value="C:plasma membrane"/>
    <property type="evidence" value="ECO:0007669"/>
    <property type="project" value="UniProtKB-SubCell"/>
</dbReference>
<dbReference type="Pfam" id="PF02687">
    <property type="entry name" value="FtsX"/>
    <property type="match status" value="1"/>
</dbReference>
<proteinExistence type="predicted"/>
<sequence>MFIRLAWRSLLSRKGAVAMTFLAITVSIFVLLGTEHIRQQAKSSFNNTVSGIDLIVGARTGEINLLLYSVFRLGNATNNISWSSYQDISTNPKVAWTIPISLGDSHKGYRVMGTTTDYFKHFRYGQKQTLNFTQGKAFSEVFDVVLGAAVARELNYQLGTQLVLAHGVASTSFTQHDDKPFRIVGILQPTGTPVDQTVHVSLRGIEAVHAKRGQRDFTPTTITAFMVGLKSKMATFHVQREINNYQPEPLSAILPGVALSQLWQITAIMENTLILVSILVLLASLLGLSAMLLTSIRERRREIAIMRSLGAPPSFLFLLIQTEALLITLASSAFALLLLFLSLLSLRSFLTENFSLSISTNIFDNNILYLLLIILVSAMITSMVPAISAYSNALQKRLNN</sequence>
<feature type="transmembrane region" description="Helical" evidence="6">
    <location>
        <begin position="274"/>
        <end position="294"/>
    </location>
</feature>
<dbReference type="PANTHER" id="PTHR43738">
    <property type="entry name" value="ABC TRANSPORTER, MEMBRANE PROTEIN"/>
    <property type="match status" value="1"/>
</dbReference>
<dbReference type="InterPro" id="IPR025857">
    <property type="entry name" value="MacB_PCD"/>
</dbReference>
<keyword evidence="10" id="KW-1185">Reference proteome</keyword>
<dbReference type="Pfam" id="PF12704">
    <property type="entry name" value="MacB_PCD"/>
    <property type="match status" value="1"/>
</dbReference>
<name>R4YJC4_OLEAN</name>
<dbReference type="PATRIC" id="fig|698738.3.peg.164"/>
<evidence type="ECO:0000256" key="3">
    <source>
        <dbReference type="ARBA" id="ARBA00022692"/>
    </source>
</evidence>
<feature type="domain" description="MacB-like periplasmic core" evidence="8">
    <location>
        <begin position="18"/>
        <end position="244"/>
    </location>
</feature>
<reference evidence="9 10" key="1">
    <citation type="journal article" date="2013" name="Nat. Commun.">
        <title>Genome sequence and functional genomic analysis of the oil-degrading bacterium Oleispira antarctica.</title>
        <authorList>
            <person name="Kube M."/>
            <person name="Chernikova T.N."/>
            <person name="Al-Ramahi Y."/>
            <person name="Beloqui A."/>
            <person name="Lopez-Cortez N."/>
            <person name="Guazzaroni M.E."/>
            <person name="Heipieper H.J."/>
            <person name="Klages S."/>
            <person name="Kotsyurbenko O.R."/>
            <person name="Langer I."/>
            <person name="Nechitaylo T.Y."/>
            <person name="Lunsdorf H."/>
            <person name="Fernandez M."/>
            <person name="Juarez S."/>
            <person name="Ciordia S."/>
            <person name="Singer A."/>
            <person name="Kagan O."/>
            <person name="Egorova O."/>
            <person name="Petit P.A."/>
            <person name="Stogios P."/>
            <person name="Kim Y."/>
            <person name="Tchigvintsev A."/>
            <person name="Flick R."/>
            <person name="Denaro R."/>
            <person name="Genovese M."/>
            <person name="Albar J.P."/>
            <person name="Reva O.N."/>
            <person name="Martinez-Gomariz M."/>
            <person name="Tran H."/>
            <person name="Ferrer M."/>
            <person name="Savchenko A."/>
            <person name="Yakunin A.F."/>
            <person name="Yakimov M.M."/>
            <person name="Golyshina O.V."/>
            <person name="Reinhardt R."/>
            <person name="Golyshin P.N."/>
        </authorList>
    </citation>
    <scope>NUCLEOTIDE SEQUENCE [LARGE SCALE GENOMIC DNA]</scope>
</reference>
<dbReference type="PANTHER" id="PTHR43738:SF2">
    <property type="entry name" value="ABC TRANSPORTER PERMEASE"/>
    <property type="match status" value="1"/>
</dbReference>
<keyword evidence="4 6" id="KW-1133">Transmembrane helix</keyword>
<evidence type="ECO:0000256" key="5">
    <source>
        <dbReference type="ARBA" id="ARBA00023136"/>
    </source>
</evidence>
<evidence type="ECO:0000256" key="2">
    <source>
        <dbReference type="ARBA" id="ARBA00022475"/>
    </source>
</evidence>
<evidence type="ECO:0000256" key="1">
    <source>
        <dbReference type="ARBA" id="ARBA00004651"/>
    </source>
</evidence>
<evidence type="ECO:0000259" key="7">
    <source>
        <dbReference type="Pfam" id="PF02687"/>
    </source>
</evidence>
<dbReference type="InterPro" id="IPR003838">
    <property type="entry name" value="ABC3_permease_C"/>
</dbReference>
<dbReference type="KEGG" id="oai:OLEAN_C01600"/>
<feature type="domain" description="ABC3 transporter permease C-terminal" evidence="7">
    <location>
        <begin position="275"/>
        <end position="390"/>
    </location>
</feature>
<evidence type="ECO:0000259" key="8">
    <source>
        <dbReference type="Pfam" id="PF12704"/>
    </source>
</evidence>
<feature type="transmembrane region" description="Helical" evidence="6">
    <location>
        <begin position="15"/>
        <end position="34"/>
    </location>
</feature>
<keyword evidence="2" id="KW-1003">Cell membrane</keyword>
<evidence type="ECO:0000313" key="9">
    <source>
        <dbReference type="EMBL" id="CCK74336.1"/>
    </source>
</evidence>
<organism evidence="9 10">
    <name type="scientific">Oleispira antarctica RB-8</name>
    <dbReference type="NCBI Taxonomy" id="698738"/>
    <lineage>
        <taxon>Bacteria</taxon>
        <taxon>Pseudomonadati</taxon>
        <taxon>Pseudomonadota</taxon>
        <taxon>Gammaproteobacteria</taxon>
        <taxon>Oceanospirillales</taxon>
        <taxon>Oceanospirillaceae</taxon>
        <taxon>Oleispira</taxon>
    </lineage>
</organism>
<dbReference type="OrthoDB" id="9784014at2"/>
<keyword evidence="5 6" id="KW-0472">Membrane</keyword>
<dbReference type="Proteomes" id="UP000032749">
    <property type="component" value="Chromosome"/>
</dbReference>
<evidence type="ECO:0000256" key="4">
    <source>
        <dbReference type="ARBA" id="ARBA00022989"/>
    </source>
</evidence>
<feature type="transmembrane region" description="Helical" evidence="6">
    <location>
        <begin position="315"/>
        <end position="346"/>
    </location>
</feature>
<gene>
    <name evidence="9" type="ORF">OLEAN_C01600</name>
</gene>
<comment type="subcellular location">
    <subcellularLocation>
        <location evidence="1">Cell membrane</location>
        <topology evidence="1">Multi-pass membrane protein</topology>
    </subcellularLocation>
</comment>
<dbReference type="AlphaFoldDB" id="R4YJC4"/>
<evidence type="ECO:0000313" key="10">
    <source>
        <dbReference type="Proteomes" id="UP000032749"/>
    </source>
</evidence>
<dbReference type="HOGENOM" id="CLU_035316_1_0_6"/>